<dbReference type="EMBL" id="BLBS01000039">
    <property type="protein sequence ID" value="GET90135.1"/>
    <property type="molecule type" value="Genomic_DNA"/>
</dbReference>
<evidence type="ECO:0000256" key="6">
    <source>
        <dbReference type="SAM" id="Phobius"/>
    </source>
</evidence>
<dbReference type="OrthoDB" id="268928at2759"/>
<gene>
    <name evidence="7" type="ORF">LtaPh_2821700</name>
</gene>
<name>A0A640KM70_LEITA</name>
<dbReference type="InterPro" id="IPR007919">
    <property type="entry name" value="UPF0220"/>
</dbReference>
<dbReference type="VEuPathDB" id="TriTrypDB:LtaPh_2821700"/>
<evidence type="ECO:0000256" key="2">
    <source>
        <dbReference type="ARBA" id="ARBA00005335"/>
    </source>
</evidence>
<accession>A0A640KM70</accession>
<keyword evidence="3 6" id="KW-0812">Transmembrane</keyword>
<sequence>MSRPRSTLIIASGAVFGCALLVFMDGAVTASKAKLPYNFLMWLPTLIALLGTFALLLVNPVHILGIDNDMDDDDSIKKTKSIFFLGALLLFTSICLSIWKTVDPYGNKGLVWPGVALLVHSLLLMLMNCSLFIARVRYDD</sequence>
<comment type="caution">
    <text evidence="7">The sequence shown here is derived from an EMBL/GenBank/DDBJ whole genome shotgun (WGS) entry which is preliminary data.</text>
</comment>
<evidence type="ECO:0008006" key="9">
    <source>
        <dbReference type="Google" id="ProtNLM"/>
    </source>
</evidence>
<feature type="transmembrane region" description="Helical" evidence="6">
    <location>
        <begin position="40"/>
        <end position="61"/>
    </location>
</feature>
<evidence type="ECO:0000313" key="8">
    <source>
        <dbReference type="Proteomes" id="UP000419144"/>
    </source>
</evidence>
<evidence type="ECO:0000256" key="3">
    <source>
        <dbReference type="ARBA" id="ARBA00022692"/>
    </source>
</evidence>
<evidence type="ECO:0000256" key="5">
    <source>
        <dbReference type="ARBA" id="ARBA00023136"/>
    </source>
</evidence>
<keyword evidence="4 6" id="KW-1133">Transmembrane helix</keyword>
<dbReference type="Pfam" id="PF05255">
    <property type="entry name" value="UPF0220"/>
    <property type="match status" value="1"/>
</dbReference>
<dbReference type="GO" id="GO:0016020">
    <property type="term" value="C:membrane"/>
    <property type="evidence" value="ECO:0007669"/>
    <property type="project" value="UniProtKB-SubCell"/>
</dbReference>
<comment type="similarity">
    <text evidence="2">Belongs to the UPF0220 family.</text>
</comment>
<dbReference type="PROSITE" id="PS51257">
    <property type="entry name" value="PROKAR_LIPOPROTEIN"/>
    <property type="match status" value="1"/>
</dbReference>
<evidence type="ECO:0000313" key="7">
    <source>
        <dbReference type="EMBL" id="GET90135.1"/>
    </source>
</evidence>
<evidence type="ECO:0000256" key="4">
    <source>
        <dbReference type="ARBA" id="ARBA00022989"/>
    </source>
</evidence>
<reference evidence="7" key="1">
    <citation type="submission" date="2019-11" db="EMBL/GenBank/DDBJ databases">
        <title>Leishmania tarentolae CDS.</title>
        <authorList>
            <person name="Goto Y."/>
            <person name="Yamagishi J."/>
        </authorList>
    </citation>
    <scope>NUCLEOTIDE SEQUENCE [LARGE SCALE GENOMIC DNA]</scope>
    <source>
        <strain evidence="7">Parrot Tar II</strain>
    </source>
</reference>
<proteinExistence type="inferred from homology"/>
<keyword evidence="8" id="KW-1185">Reference proteome</keyword>
<protein>
    <recommendedName>
        <fullName evidence="9">Transmembrane protein</fullName>
    </recommendedName>
</protein>
<dbReference type="Proteomes" id="UP000419144">
    <property type="component" value="Unassembled WGS sequence"/>
</dbReference>
<organism evidence="7 8">
    <name type="scientific">Leishmania tarentolae</name>
    <name type="common">Sauroleishmania tarentolae</name>
    <dbReference type="NCBI Taxonomy" id="5689"/>
    <lineage>
        <taxon>Eukaryota</taxon>
        <taxon>Discoba</taxon>
        <taxon>Euglenozoa</taxon>
        <taxon>Kinetoplastea</taxon>
        <taxon>Metakinetoplastina</taxon>
        <taxon>Trypanosomatida</taxon>
        <taxon>Trypanosomatidae</taxon>
        <taxon>Leishmaniinae</taxon>
        <taxon>Leishmania</taxon>
        <taxon>lizard Leishmania</taxon>
    </lineage>
</organism>
<feature type="transmembrane region" description="Helical" evidence="6">
    <location>
        <begin position="82"/>
        <end position="99"/>
    </location>
</feature>
<feature type="transmembrane region" description="Helical" evidence="6">
    <location>
        <begin position="111"/>
        <end position="134"/>
    </location>
</feature>
<dbReference type="PANTHER" id="PTHR13180">
    <property type="entry name" value="SMALL MEMBRANE PROTEIN-RELATED"/>
    <property type="match status" value="1"/>
</dbReference>
<dbReference type="AlphaFoldDB" id="A0A640KM70"/>
<evidence type="ECO:0000256" key="1">
    <source>
        <dbReference type="ARBA" id="ARBA00004141"/>
    </source>
</evidence>
<comment type="subcellular location">
    <subcellularLocation>
        <location evidence="1">Membrane</location>
        <topology evidence="1">Multi-pass membrane protein</topology>
    </subcellularLocation>
</comment>
<keyword evidence="5 6" id="KW-0472">Membrane</keyword>